<evidence type="ECO:0000259" key="2">
    <source>
        <dbReference type="Pfam" id="PF02788"/>
    </source>
</evidence>
<organism evidence="3 4">
    <name type="scientific">Methanomethylovorans hollandica (strain DSM 15978 / NBRC 107637 / DMS1)</name>
    <dbReference type="NCBI Taxonomy" id="867904"/>
    <lineage>
        <taxon>Archaea</taxon>
        <taxon>Methanobacteriati</taxon>
        <taxon>Methanobacteriota</taxon>
        <taxon>Stenosarchaea group</taxon>
        <taxon>Methanomicrobia</taxon>
        <taxon>Methanosarcinales</taxon>
        <taxon>Methanosarcinaceae</taxon>
        <taxon>Methanomethylovorans</taxon>
    </lineage>
</organism>
<evidence type="ECO:0000259" key="1">
    <source>
        <dbReference type="Pfam" id="PF00016"/>
    </source>
</evidence>
<dbReference type="GO" id="GO:0016984">
    <property type="term" value="F:ribulose-bisphosphate carboxylase activity"/>
    <property type="evidence" value="ECO:0007669"/>
    <property type="project" value="InterPro"/>
</dbReference>
<name>L0L0G3_METHD</name>
<proteinExistence type="predicted"/>
<evidence type="ECO:0000313" key="3">
    <source>
        <dbReference type="EMBL" id="AGB49853.1"/>
    </source>
</evidence>
<dbReference type="GO" id="GO:0015977">
    <property type="term" value="P:carbon fixation"/>
    <property type="evidence" value="ECO:0007669"/>
    <property type="project" value="InterPro"/>
</dbReference>
<dbReference type="InterPro" id="IPR036422">
    <property type="entry name" value="RuBisCO_lsu_N_sf"/>
</dbReference>
<dbReference type="Proteomes" id="UP000010866">
    <property type="component" value="Chromosome"/>
</dbReference>
<dbReference type="KEGG" id="mhz:Metho_1660"/>
<dbReference type="Pfam" id="PF02788">
    <property type="entry name" value="RuBisCO_large_N"/>
    <property type="match status" value="1"/>
</dbReference>
<reference evidence="4" key="1">
    <citation type="submission" date="2012-02" db="EMBL/GenBank/DDBJ databases">
        <title>Complete sequence of chromosome of Methanomethylovorans hollandica DSM 15978.</title>
        <authorList>
            <person name="Lucas S."/>
            <person name="Copeland A."/>
            <person name="Lapidus A."/>
            <person name="Glavina del Rio T."/>
            <person name="Dalin E."/>
            <person name="Tice H."/>
            <person name="Bruce D."/>
            <person name="Goodwin L."/>
            <person name="Pitluck S."/>
            <person name="Peters L."/>
            <person name="Mikhailova N."/>
            <person name="Held B."/>
            <person name="Kyrpides N."/>
            <person name="Mavromatis K."/>
            <person name="Ivanova N."/>
            <person name="Brettin T."/>
            <person name="Detter J.C."/>
            <person name="Han C."/>
            <person name="Larimer F."/>
            <person name="Land M."/>
            <person name="Hauser L."/>
            <person name="Markowitz V."/>
            <person name="Cheng J.-F."/>
            <person name="Hugenholtz P."/>
            <person name="Woyke T."/>
            <person name="Wu D."/>
            <person name="Spring S."/>
            <person name="Schroeder M."/>
            <person name="Brambilla E."/>
            <person name="Klenk H.-P."/>
            <person name="Eisen J.A."/>
        </authorList>
    </citation>
    <scope>NUCLEOTIDE SEQUENCE [LARGE SCALE GENOMIC DNA]</scope>
    <source>
        <strain evidence="4">DSM 15978 / NBRC 107637 / DMS1</strain>
    </source>
</reference>
<feature type="domain" description="Ribulose bisphosphate carboxylase large subunit C-terminal" evidence="1">
    <location>
        <begin position="134"/>
        <end position="423"/>
    </location>
</feature>
<sequence>MLKEYIDIGYVPDETDFVCEYHLEPALRVSFEEACNHLAGECSIGKWSDIALLNPKLAQKLKPHVFHIDKKKHVVRVSYPQDLFEFCSVSHIISTVAGRILNSNMISRLKLHDIIFPPDPVNELWGPKYGVGGIRDLTGVYDRPLVNAAVRPKVGLDPATHAKVAYDLFVGGCDMVKDDENLTDQKFNRFEKRAELTFEAREDAEEETGEKKMYMCNITAPTCEEMIRRANFISNIGGHYVMIDAVPTGWSSVQTLRDVTEELGLAIHAQIQGHNTFTGMEDHSISLYLITKLARLAGLDQLYIGDIDKHFHEKKKELMALHDCCVMDKVKGNEKMHILPQNWDGIKPMFPVVSGGYVPALIPELMNVFDKDVIIDCNSGIYSHPMGCAAGAKSCRQVIEAVLAGVSLEEYAKSHTELQAAFNDKG</sequence>
<gene>
    <name evidence="3" type="ordered locus">Metho_1660</name>
</gene>
<dbReference type="Gene3D" id="3.20.20.110">
    <property type="entry name" value="Ribulose bisphosphate carboxylase, large subunit, C-terminal domain"/>
    <property type="match status" value="1"/>
</dbReference>
<dbReference type="AlphaFoldDB" id="L0L0G3"/>
<dbReference type="InterPro" id="IPR017443">
    <property type="entry name" value="RuBisCO_lsu_fd_N"/>
</dbReference>
<dbReference type="Gene3D" id="3.30.70.150">
    <property type="entry name" value="RuBisCO large subunit, N-terminal domain"/>
    <property type="match status" value="1"/>
</dbReference>
<dbReference type="GeneID" id="14406173"/>
<dbReference type="EMBL" id="CP003362">
    <property type="protein sequence ID" value="AGB49853.1"/>
    <property type="molecule type" value="Genomic_DNA"/>
</dbReference>
<feature type="domain" description="Ribulose bisphosphate carboxylase large subunit ferrodoxin-like N-terminal" evidence="2">
    <location>
        <begin position="4"/>
        <end position="118"/>
    </location>
</feature>
<dbReference type="InterPro" id="IPR036376">
    <property type="entry name" value="RuBisCO_lsu_C_sf"/>
</dbReference>
<keyword evidence="4" id="KW-1185">Reference proteome</keyword>
<dbReference type="InterPro" id="IPR033966">
    <property type="entry name" value="RuBisCO"/>
</dbReference>
<dbReference type="OrthoDB" id="52787at2157"/>
<dbReference type="SUPFAM" id="SSF51649">
    <property type="entry name" value="RuBisCo, C-terminal domain"/>
    <property type="match status" value="1"/>
</dbReference>
<dbReference type="HOGENOM" id="CLU_031450_3_1_2"/>
<dbReference type="PANTHER" id="PTHR42704">
    <property type="entry name" value="RIBULOSE BISPHOSPHATE CARBOXYLASE"/>
    <property type="match status" value="1"/>
</dbReference>
<dbReference type="InterPro" id="IPR000685">
    <property type="entry name" value="RuBisCO_lsu_C"/>
</dbReference>
<dbReference type="Pfam" id="PF00016">
    <property type="entry name" value="RuBisCO_large"/>
    <property type="match status" value="1"/>
</dbReference>
<dbReference type="STRING" id="867904.Metho_1660"/>
<dbReference type="SUPFAM" id="SSF54966">
    <property type="entry name" value="RuBisCO, large subunit, small (N-terminal) domain"/>
    <property type="match status" value="1"/>
</dbReference>
<dbReference type="PANTHER" id="PTHR42704:SF17">
    <property type="entry name" value="RIBULOSE BISPHOSPHATE CARBOXYLASE LARGE CHAIN"/>
    <property type="match status" value="1"/>
</dbReference>
<accession>L0L0G3</accession>
<dbReference type="RefSeq" id="WP_015325018.1">
    <property type="nucleotide sequence ID" value="NC_019977.1"/>
</dbReference>
<evidence type="ECO:0000313" key="4">
    <source>
        <dbReference type="Proteomes" id="UP000010866"/>
    </source>
</evidence>
<protein>
    <submittedName>
        <fullName evidence="3">Ribulose 1,5-bisphosphate carboxylase, large subunit</fullName>
    </submittedName>
</protein>
<dbReference type="GO" id="GO:0000287">
    <property type="term" value="F:magnesium ion binding"/>
    <property type="evidence" value="ECO:0007669"/>
    <property type="project" value="InterPro"/>
</dbReference>